<feature type="region of interest" description="Disordered" evidence="1">
    <location>
        <begin position="850"/>
        <end position="875"/>
    </location>
</feature>
<dbReference type="Pfam" id="PF07707">
    <property type="entry name" value="BACK"/>
    <property type="match status" value="1"/>
</dbReference>
<dbReference type="OrthoDB" id="2347980at2759"/>
<dbReference type="SUPFAM" id="SSF54695">
    <property type="entry name" value="POZ domain"/>
    <property type="match status" value="2"/>
</dbReference>
<evidence type="ECO:0000259" key="2">
    <source>
        <dbReference type="PROSITE" id="PS50097"/>
    </source>
</evidence>
<dbReference type="InterPro" id="IPR047936">
    <property type="entry name" value="BTBD7_BACK"/>
</dbReference>
<feature type="compositionally biased region" description="Low complexity" evidence="1">
    <location>
        <begin position="854"/>
        <end position="869"/>
    </location>
</feature>
<dbReference type="InterPro" id="IPR042345">
    <property type="entry name" value="Btbd7"/>
</dbReference>
<gene>
    <name evidence="3" type="ORF">C0Q70_13048</name>
</gene>
<dbReference type="InterPro" id="IPR011333">
    <property type="entry name" value="SKP1/BTB/POZ_sf"/>
</dbReference>
<feature type="domain" description="BTB" evidence="2">
    <location>
        <begin position="124"/>
        <end position="193"/>
    </location>
</feature>
<dbReference type="PANTHER" id="PTHR16064:SF3">
    <property type="entry name" value="BTB_POZ DOMAIN-CONTAINING PROTEIN 7"/>
    <property type="match status" value="1"/>
</dbReference>
<evidence type="ECO:0000313" key="3">
    <source>
        <dbReference type="EMBL" id="PVD25392.1"/>
    </source>
</evidence>
<evidence type="ECO:0000256" key="1">
    <source>
        <dbReference type="SAM" id="MobiDB-lite"/>
    </source>
</evidence>
<accession>A0A2T7NW67</accession>
<dbReference type="Gene3D" id="1.25.40.420">
    <property type="match status" value="1"/>
</dbReference>
<dbReference type="CDD" id="cd18489">
    <property type="entry name" value="BACK_BTBD7"/>
    <property type="match status" value="1"/>
</dbReference>
<dbReference type="PROSITE" id="PS50097">
    <property type="entry name" value="BTB"/>
    <property type="match status" value="2"/>
</dbReference>
<dbReference type="SMART" id="SM00225">
    <property type="entry name" value="BTB"/>
    <property type="match status" value="2"/>
</dbReference>
<dbReference type="OMA" id="IPPPDSH"/>
<feature type="compositionally biased region" description="Low complexity" evidence="1">
    <location>
        <begin position="798"/>
        <end position="810"/>
    </location>
</feature>
<keyword evidence="4" id="KW-1185">Reference proteome</keyword>
<proteinExistence type="predicted"/>
<dbReference type="InterPro" id="IPR011705">
    <property type="entry name" value="BACK"/>
</dbReference>
<sequence length="875" mass="97474">MGVNASLPDRPQPVTRSTIAQLYQGNGVYDSELAVREKKKKASKFTTLRKKLIRIRRHSRSLDYAKALREMISSWPARYVHGLVQQYEALLALKELAVAANLSRPTARSLRQDLSTLYDCKLCTDIDLLYKGTCFPAHRAILASRSPFFQSLLSHYPEYGAQVHVKLKTLGVDLTLFSTLLRYLYTDELNTSDLHLENSEILARLATEFGVPNALEHDLKALLESGEYSDAILVFASEDHSDNMTVSQGESSSQVVSRASKCEFPCHKAILAARSPFFRNLIIRRARSGEEATERALRTPSRIVLDENVIPRRYARVLLTTLYQDVVDMSSIMRGATSTCSLSEIQAMVTTGRCHLTVVDEAMEVFQIGQFLDFQVLSQGCEDVIVDNLCPDNVVSILSWGQQAHGSQWAARQAQHYLREEFLQVAHSNVLYDLSKEYLKDALASDFLQAGESEVLTAVLKWGEHQLVRRIEEREPNLLTHTAHSVAKKGVKKRDLNDVELREIISELLPLIRLEHILPLNNEALAGVIKRGLISTPPTHMLGDDSPGHRIGAWVPLHSCGIFQKPRLFLPYYEEAKAVLEDVMSSSQEQETCRVRMLHISAIPDTLYMVDEQHCSSAPYAVSPVSTVDIIAGTIPVPDRGTFALMIQREHELEQSAVAQRALLLPTMDRRAARHQLQLRVVREVGLPDTATEVLHNAHFYYPSALHSGNRHHLHHLTHTHLNLHGRRHPLSSSHLPRPFSHHGLDCKKNTAVDGVDSLGNASTSASTSALNGAHSLPAPMHLDLMIHMSPSHHSKHSPPSLSPSTSYSPLETETGSDSILSDIMPDIAMATPSAGTMLHQEELQLDIGDEGSHTSYGSRGSHSSRTSRQNTLYI</sequence>
<dbReference type="InterPro" id="IPR047934">
    <property type="entry name" value="BTBD7_BTB_POZ_first"/>
</dbReference>
<protein>
    <recommendedName>
        <fullName evidence="2">BTB domain-containing protein</fullName>
    </recommendedName>
</protein>
<comment type="caution">
    <text evidence="3">The sequence shown here is derived from an EMBL/GenBank/DDBJ whole genome shotgun (WGS) entry which is preliminary data.</text>
</comment>
<name>A0A2T7NW67_POMCA</name>
<dbReference type="Gene3D" id="3.30.710.10">
    <property type="entry name" value="Potassium Channel Kv1.1, Chain A"/>
    <property type="match status" value="2"/>
</dbReference>
<dbReference type="InterPro" id="IPR000210">
    <property type="entry name" value="BTB/POZ_dom"/>
</dbReference>
<evidence type="ECO:0000313" key="4">
    <source>
        <dbReference type="Proteomes" id="UP000245119"/>
    </source>
</evidence>
<feature type="domain" description="BTB" evidence="2">
    <location>
        <begin position="253"/>
        <end position="331"/>
    </location>
</feature>
<organism evidence="3 4">
    <name type="scientific">Pomacea canaliculata</name>
    <name type="common">Golden apple snail</name>
    <dbReference type="NCBI Taxonomy" id="400727"/>
    <lineage>
        <taxon>Eukaryota</taxon>
        <taxon>Metazoa</taxon>
        <taxon>Spiralia</taxon>
        <taxon>Lophotrochozoa</taxon>
        <taxon>Mollusca</taxon>
        <taxon>Gastropoda</taxon>
        <taxon>Caenogastropoda</taxon>
        <taxon>Architaenioglossa</taxon>
        <taxon>Ampullarioidea</taxon>
        <taxon>Ampullariidae</taxon>
        <taxon>Pomacea</taxon>
    </lineage>
</organism>
<feature type="region of interest" description="Disordered" evidence="1">
    <location>
        <begin position="790"/>
        <end position="818"/>
    </location>
</feature>
<dbReference type="PANTHER" id="PTHR16064">
    <property type="entry name" value="BTB POZ DOMAIN CONTAINING 7"/>
    <property type="match status" value="1"/>
</dbReference>
<reference evidence="3 4" key="1">
    <citation type="submission" date="2018-04" db="EMBL/GenBank/DDBJ databases">
        <title>The genome of golden apple snail Pomacea canaliculata provides insight into stress tolerance and invasive adaptation.</title>
        <authorList>
            <person name="Liu C."/>
            <person name="Liu B."/>
            <person name="Ren Y."/>
            <person name="Zhang Y."/>
            <person name="Wang H."/>
            <person name="Li S."/>
            <person name="Jiang F."/>
            <person name="Yin L."/>
            <person name="Zhang G."/>
            <person name="Qian W."/>
            <person name="Fan W."/>
        </authorList>
    </citation>
    <scope>NUCLEOTIDE SEQUENCE [LARGE SCALE GENOMIC DNA]</scope>
    <source>
        <strain evidence="3">SZHN2017</strain>
        <tissue evidence="3">Muscle</tissue>
    </source>
</reference>
<dbReference type="InterPro" id="IPR047935">
    <property type="entry name" value="BTBD7_BTB_POZ_second"/>
</dbReference>
<dbReference type="Proteomes" id="UP000245119">
    <property type="component" value="Linkage Group LG8"/>
</dbReference>
<dbReference type="AlphaFoldDB" id="A0A2T7NW67"/>
<dbReference type="SMART" id="SM00875">
    <property type="entry name" value="BACK"/>
    <property type="match status" value="1"/>
</dbReference>
<dbReference type="CDD" id="cd18283">
    <property type="entry name" value="BTB1_POZ_BTBD7"/>
    <property type="match status" value="1"/>
</dbReference>
<dbReference type="EMBL" id="PZQS01000008">
    <property type="protein sequence ID" value="PVD25392.1"/>
    <property type="molecule type" value="Genomic_DNA"/>
</dbReference>
<dbReference type="CDD" id="cd18284">
    <property type="entry name" value="BTB2_POZ_BTBD7"/>
    <property type="match status" value="1"/>
</dbReference>
<dbReference type="STRING" id="400727.A0A2T7NW67"/>
<dbReference type="Pfam" id="PF00651">
    <property type="entry name" value="BTB"/>
    <property type="match status" value="2"/>
</dbReference>
<dbReference type="GO" id="GO:0061138">
    <property type="term" value="P:morphogenesis of a branching epithelium"/>
    <property type="evidence" value="ECO:0007669"/>
    <property type="project" value="InterPro"/>
</dbReference>